<organism evidence="1 2">
    <name type="scientific">Tautonia sociabilis</name>
    <dbReference type="NCBI Taxonomy" id="2080755"/>
    <lineage>
        <taxon>Bacteria</taxon>
        <taxon>Pseudomonadati</taxon>
        <taxon>Planctomycetota</taxon>
        <taxon>Planctomycetia</taxon>
        <taxon>Isosphaerales</taxon>
        <taxon>Isosphaeraceae</taxon>
        <taxon>Tautonia</taxon>
    </lineage>
</organism>
<keyword evidence="1" id="KW-0418">Kinase</keyword>
<reference evidence="1 2" key="2">
    <citation type="submission" date="2019-01" db="EMBL/GenBank/DDBJ databases">
        <title>Tautonia sociabilis, a novel thermotolerant planctomycete of Isosphaeraceae family, isolated from a 4000 m deep subterranean habitat.</title>
        <authorList>
            <person name="Kovaleva O.L."/>
            <person name="Elcheninov A.G."/>
            <person name="Van Heerden E."/>
            <person name="Toshchakov S.V."/>
            <person name="Novikov A."/>
            <person name="Bonch-Osmolovskaya E.A."/>
            <person name="Kublanov I.V."/>
        </authorList>
    </citation>
    <scope>NUCLEOTIDE SEQUENCE [LARGE SCALE GENOMIC DNA]</scope>
    <source>
        <strain evidence="1 2">GM2012</strain>
    </source>
</reference>
<sequence>MTTGGGTFLDRLLRGERWAWRSERHSGRLPEDLEATVMQLRSDDRLHAKQGRSTCRVRFDGPGGPLTVYLKRHYRLPWRERLAALIDPGGRHSPAGAEWRHLHRGRRLGLLVPEPVAAGETIGPWGRLESYLMVEELTGFLPMHEAIPEQARRLPPREFFRWKRRLAATMADLTARLHSSRSFHKDLYLCHYYIDIDREDSPIYLIDLHRLATHRATAAWWRWKDLAQLLFSTADVAGVDDRDRVRFWARYRRLMRLRHPEIEARMVRARAARYLAHNRKKARRIG</sequence>
<gene>
    <name evidence="1" type="ORF">TsocGM_15650</name>
</gene>
<dbReference type="RefSeq" id="WP_126726400.1">
    <property type="nucleotide sequence ID" value="NZ_RYZH01000030.1"/>
</dbReference>
<proteinExistence type="predicted"/>
<dbReference type="OrthoDB" id="261539at2"/>
<accession>A0A432MHG1</accession>
<dbReference type="Proteomes" id="UP000280296">
    <property type="component" value="Unassembled WGS sequence"/>
</dbReference>
<reference evidence="1 2" key="1">
    <citation type="submission" date="2018-12" db="EMBL/GenBank/DDBJ databases">
        <authorList>
            <person name="Toschakov S.V."/>
        </authorList>
    </citation>
    <scope>NUCLEOTIDE SEQUENCE [LARGE SCALE GENOMIC DNA]</scope>
    <source>
        <strain evidence="1 2">GM2012</strain>
    </source>
</reference>
<name>A0A432MHG1_9BACT</name>
<evidence type="ECO:0000313" key="1">
    <source>
        <dbReference type="EMBL" id="RUL86738.1"/>
    </source>
</evidence>
<keyword evidence="1" id="KW-0808">Transferase</keyword>
<comment type="caution">
    <text evidence="1">The sequence shown here is derived from an EMBL/GenBank/DDBJ whole genome shotgun (WGS) entry which is preliminary data.</text>
</comment>
<dbReference type="Pfam" id="PF06293">
    <property type="entry name" value="Kdo"/>
    <property type="match status" value="1"/>
</dbReference>
<evidence type="ECO:0000313" key="2">
    <source>
        <dbReference type="Proteomes" id="UP000280296"/>
    </source>
</evidence>
<protein>
    <submittedName>
        <fullName evidence="1">Lipopolysaccharide kinase</fullName>
    </submittedName>
</protein>
<dbReference type="GO" id="GO:0016301">
    <property type="term" value="F:kinase activity"/>
    <property type="evidence" value="ECO:0007669"/>
    <property type="project" value="UniProtKB-KW"/>
</dbReference>
<keyword evidence="2" id="KW-1185">Reference proteome</keyword>
<dbReference type="AlphaFoldDB" id="A0A432MHG1"/>
<dbReference type="EMBL" id="RYZH01000030">
    <property type="protein sequence ID" value="RUL86738.1"/>
    <property type="molecule type" value="Genomic_DNA"/>
</dbReference>